<keyword evidence="1" id="KW-0472">Membrane</keyword>
<dbReference type="EMBL" id="AAHNVE010000017">
    <property type="protein sequence ID" value="EBY3461622.1"/>
    <property type="molecule type" value="Genomic_DNA"/>
</dbReference>
<evidence type="ECO:0000256" key="1">
    <source>
        <dbReference type="SAM" id="Phobius"/>
    </source>
</evidence>
<evidence type="ECO:0000313" key="3">
    <source>
        <dbReference type="EMBL" id="EBG2889635.1"/>
    </source>
</evidence>
<dbReference type="GO" id="GO:0005886">
    <property type="term" value="C:plasma membrane"/>
    <property type="evidence" value="ECO:0007669"/>
    <property type="project" value="TreeGrafter"/>
</dbReference>
<reference evidence="3" key="1">
    <citation type="submission" date="2019-06" db="EMBL/GenBank/DDBJ databases">
        <authorList>
            <person name="Ashton P.M."/>
            <person name="Dallman T."/>
            <person name="Nair S."/>
            <person name="De Pinna E."/>
            <person name="Peters T."/>
            <person name="Grant K."/>
        </authorList>
    </citation>
    <scope>NUCLEOTIDE SEQUENCE</scope>
    <source>
        <strain evidence="4">574296</strain>
        <strain evidence="3">751203</strain>
    </source>
</reference>
<comment type="caution">
    <text evidence="3">The sequence shown here is derived from an EMBL/GenBank/DDBJ whole genome shotgun (WGS) entry which is preliminary data.</text>
</comment>
<accession>A0A3V7IDN7</accession>
<feature type="transmembrane region" description="Helical" evidence="1">
    <location>
        <begin position="50"/>
        <end position="72"/>
    </location>
</feature>
<feature type="domain" description="VTT" evidence="2">
    <location>
        <begin position="33"/>
        <end position="152"/>
    </location>
</feature>
<organism evidence="3">
    <name type="scientific">Salmonella enterica subsp. enterica serovar Weltevreden</name>
    <dbReference type="NCBI Taxonomy" id="57743"/>
    <lineage>
        <taxon>Bacteria</taxon>
        <taxon>Pseudomonadati</taxon>
        <taxon>Pseudomonadota</taxon>
        <taxon>Gammaproteobacteria</taxon>
        <taxon>Enterobacterales</taxon>
        <taxon>Enterobacteriaceae</taxon>
        <taxon>Salmonella</taxon>
    </lineage>
</organism>
<dbReference type="InterPro" id="IPR032816">
    <property type="entry name" value="VTT_dom"/>
</dbReference>
<dbReference type="PANTHER" id="PTHR42709:SF2">
    <property type="entry name" value="INNER MEMBRANE PROTEIN YOHD"/>
    <property type="match status" value="1"/>
</dbReference>
<protein>
    <submittedName>
        <fullName evidence="3">DedA family protein</fullName>
    </submittedName>
</protein>
<dbReference type="Pfam" id="PF09335">
    <property type="entry name" value="VTT_dom"/>
    <property type="match status" value="1"/>
</dbReference>
<dbReference type="AlphaFoldDB" id="A0A3V7IDN7"/>
<gene>
    <name evidence="4" type="ORF">D4E63_12735</name>
    <name evidence="3" type="ORF">FIR23_10945</name>
</gene>
<sequence>MLNAGGGLRMDINTLITHYGYAALVIGSMAEGETVTLLGGVAAHQGLLKFPLVAAAVALGGMMGDQLLYLLGRCYGGKILRRFPRYHTKIRRAQKMIQRHPYLFVIGTRFMYGFRVVGPLLIGASRLPPKIFLPLNIVGALIWALLFTTLGYLGGEVIAPWLHDLDQHLRHGVWLILTIVLVVGVRWWLKRRGKAEAR</sequence>
<evidence type="ECO:0000313" key="4">
    <source>
        <dbReference type="EMBL" id="EBY3461622.1"/>
    </source>
</evidence>
<feature type="transmembrane region" description="Helical" evidence="1">
    <location>
        <begin position="172"/>
        <end position="189"/>
    </location>
</feature>
<evidence type="ECO:0000259" key="2">
    <source>
        <dbReference type="Pfam" id="PF09335"/>
    </source>
</evidence>
<dbReference type="InterPro" id="IPR051311">
    <property type="entry name" value="DedA_domain"/>
</dbReference>
<keyword evidence="1" id="KW-0812">Transmembrane</keyword>
<proteinExistence type="predicted"/>
<dbReference type="EMBL" id="AAFIJN010000015">
    <property type="protein sequence ID" value="EBG2889635.1"/>
    <property type="molecule type" value="Genomic_DNA"/>
</dbReference>
<keyword evidence="1" id="KW-1133">Transmembrane helix</keyword>
<feature type="transmembrane region" description="Helical" evidence="1">
    <location>
        <begin position="131"/>
        <end position="152"/>
    </location>
</feature>
<dbReference type="Proteomes" id="UP000839923">
    <property type="component" value="Unassembled WGS sequence"/>
</dbReference>
<dbReference type="PANTHER" id="PTHR42709">
    <property type="entry name" value="ALKALINE PHOSPHATASE LIKE PROTEIN"/>
    <property type="match status" value="1"/>
</dbReference>
<name>A0A3V7IDN7_SALET</name>